<comment type="similarity">
    <text evidence="4">Belongs to the TRIM/RBCC family.</text>
</comment>
<proteinExistence type="inferred from homology"/>
<accession>A0AAW1ZL81</accession>
<dbReference type="GO" id="GO:0061630">
    <property type="term" value="F:ubiquitin protein ligase activity"/>
    <property type="evidence" value="ECO:0007669"/>
    <property type="project" value="UniProtKB-EC"/>
</dbReference>
<dbReference type="InterPro" id="IPR050143">
    <property type="entry name" value="TRIM/RBCC"/>
</dbReference>
<evidence type="ECO:0000259" key="14">
    <source>
        <dbReference type="PROSITE" id="PS50119"/>
    </source>
</evidence>
<dbReference type="SUPFAM" id="SSF57845">
    <property type="entry name" value="B-box zinc-binding domain"/>
    <property type="match status" value="1"/>
</dbReference>
<keyword evidence="8 12" id="KW-0863">Zinc-finger</keyword>
<keyword evidence="16" id="KW-1185">Reference proteome</keyword>
<evidence type="ECO:0000256" key="10">
    <source>
        <dbReference type="ARBA" id="ARBA00022833"/>
    </source>
</evidence>
<keyword evidence="8 12" id="KW-0479">Metal-binding</keyword>
<dbReference type="InterPro" id="IPR020457">
    <property type="entry name" value="Znf_B-box_chordata"/>
</dbReference>
<keyword evidence="11" id="KW-0175">Coiled coil</keyword>
<sequence>MQASLGPSACPECQRPYNKEDLKSSQSTSKEGTQALNSPEMEKMLLCSEHDEKLKLFCETDQKLVCVICRDGDKHKGHVFKPVKEAAQINK</sequence>
<evidence type="ECO:0000256" key="9">
    <source>
        <dbReference type="ARBA" id="ARBA00022786"/>
    </source>
</evidence>
<dbReference type="PRINTS" id="PR01406">
    <property type="entry name" value="BBOXZNFINGER"/>
</dbReference>
<protein>
    <recommendedName>
        <fullName evidence="5">RING-type E3 ubiquitin transferase</fullName>
        <ecNumber evidence="5">2.3.2.27</ecNumber>
    </recommendedName>
</protein>
<feature type="domain" description="B box-type" evidence="14">
    <location>
        <begin position="42"/>
        <end position="83"/>
    </location>
</feature>
<comment type="pathway">
    <text evidence="3">Protein modification; protein ubiquitination.</text>
</comment>
<feature type="compositionally biased region" description="Polar residues" evidence="13">
    <location>
        <begin position="24"/>
        <end position="37"/>
    </location>
</feature>
<evidence type="ECO:0000256" key="2">
    <source>
        <dbReference type="ARBA" id="ARBA00004496"/>
    </source>
</evidence>
<dbReference type="CDD" id="cd19800">
    <property type="entry name" value="Bbox2_xNF7-like"/>
    <property type="match status" value="1"/>
</dbReference>
<dbReference type="AlphaFoldDB" id="A0AAW1ZL81"/>
<evidence type="ECO:0000256" key="13">
    <source>
        <dbReference type="SAM" id="MobiDB-lite"/>
    </source>
</evidence>
<evidence type="ECO:0000313" key="16">
    <source>
        <dbReference type="Proteomes" id="UP001479290"/>
    </source>
</evidence>
<evidence type="ECO:0000256" key="12">
    <source>
        <dbReference type="PROSITE-ProRule" id="PRU00024"/>
    </source>
</evidence>
<evidence type="ECO:0000256" key="6">
    <source>
        <dbReference type="ARBA" id="ARBA00022490"/>
    </source>
</evidence>
<dbReference type="EC" id="2.3.2.27" evidence="5"/>
<comment type="caution">
    <text evidence="15">The sequence shown here is derived from an EMBL/GenBank/DDBJ whole genome shotgun (WGS) entry which is preliminary data.</text>
</comment>
<dbReference type="GO" id="GO:0008270">
    <property type="term" value="F:zinc ion binding"/>
    <property type="evidence" value="ECO:0007669"/>
    <property type="project" value="UniProtKB-KW"/>
</dbReference>
<evidence type="ECO:0000256" key="1">
    <source>
        <dbReference type="ARBA" id="ARBA00000900"/>
    </source>
</evidence>
<dbReference type="GO" id="GO:0005737">
    <property type="term" value="C:cytoplasm"/>
    <property type="evidence" value="ECO:0007669"/>
    <property type="project" value="UniProtKB-SubCell"/>
</dbReference>
<dbReference type="PANTHER" id="PTHR24103">
    <property type="entry name" value="E3 UBIQUITIN-PROTEIN LIGASE TRIM"/>
    <property type="match status" value="1"/>
</dbReference>
<dbReference type="Gene3D" id="3.30.160.60">
    <property type="entry name" value="Classic Zinc Finger"/>
    <property type="match status" value="1"/>
</dbReference>
<reference evidence="15 16" key="1">
    <citation type="submission" date="2024-05" db="EMBL/GenBank/DDBJ databases">
        <title>A high-quality chromosomal-level genome assembly of Topmouth culter (Culter alburnus).</title>
        <authorList>
            <person name="Zhao H."/>
        </authorList>
    </citation>
    <scope>NUCLEOTIDE SEQUENCE [LARGE SCALE GENOMIC DNA]</scope>
    <source>
        <strain evidence="15">CATC2023</strain>
        <tissue evidence="15">Muscle</tissue>
    </source>
</reference>
<feature type="region of interest" description="Disordered" evidence="13">
    <location>
        <begin position="1"/>
        <end position="38"/>
    </location>
</feature>
<name>A0AAW1ZL81_CULAL</name>
<keyword evidence="7" id="KW-0808">Transferase</keyword>
<gene>
    <name evidence="15" type="ORF">ABG768_008640</name>
</gene>
<evidence type="ECO:0000256" key="4">
    <source>
        <dbReference type="ARBA" id="ARBA00008518"/>
    </source>
</evidence>
<dbReference type="Proteomes" id="UP001479290">
    <property type="component" value="Unassembled WGS sequence"/>
</dbReference>
<dbReference type="Pfam" id="PF00643">
    <property type="entry name" value="zf-B_box"/>
    <property type="match status" value="1"/>
</dbReference>
<keyword evidence="10" id="KW-0862">Zinc</keyword>
<evidence type="ECO:0000256" key="3">
    <source>
        <dbReference type="ARBA" id="ARBA00004906"/>
    </source>
</evidence>
<keyword evidence="9" id="KW-0833">Ubl conjugation pathway</keyword>
<dbReference type="EMBL" id="JAWDJR010000016">
    <property type="protein sequence ID" value="KAK9960805.1"/>
    <property type="molecule type" value="Genomic_DNA"/>
</dbReference>
<evidence type="ECO:0000256" key="7">
    <source>
        <dbReference type="ARBA" id="ARBA00022679"/>
    </source>
</evidence>
<comment type="catalytic activity">
    <reaction evidence="1">
        <text>S-ubiquitinyl-[E2 ubiquitin-conjugating enzyme]-L-cysteine + [acceptor protein]-L-lysine = [E2 ubiquitin-conjugating enzyme]-L-cysteine + N(6)-ubiquitinyl-[acceptor protein]-L-lysine.</text>
        <dbReference type="EC" id="2.3.2.27"/>
    </reaction>
</comment>
<evidence type="ECO:0000313" key="15">
    <source>
        <dbReference type="EMBL" id="KAK9960805.1"/>
    </source>
</evidence>
<dbReference type="SMART" id="SM00336">
    <property type="entry name" value="BBOX"/>
    <property type="match status" value="1"/>
</dbReference>
<evidence type="ECO:0000256" key="5">
    <source>
        <dbReference type="ARBA" id="ARBA00012483"/>
    </source>
</evidence>
<evidence type="ECO:0000256" key="8">
    <source>
        <dbReference type="ARBA" id="ARBA00022771"/>
    </source>
</evidence>
<keyword evidence="6" id="KW-0963">Cytoplasm</keyword>
<evidence type="ECO:0000256" key="11">
    <source>
        <dbReference type="ARBA" id="ARBA00023054"/>
    </source>
</evidence>
<organism evidence="15 16">
    <name type="scientific">Culter alburnus</name>
    <name type="common">Topmouth culter</name>
    <dbReference type="NCBI Taxonomy" id="194366"/>
    <lineage>
        <taxon>Eukaryota</taxon>
        <taxon>Metazoa</taxon>
        <taxon>Chordata</taxon>
        <taxon>Craniata</taxon>
        <taxon>Vertebrata</taxon>
        <taxon>Euteleostomi</taxon>
        <taxon>Actinopterygii</taxon>
        <taxon>Neopterygii</taxon>
        <taxon>Teleostei</taxon>
        <taxon>Ostariophysi</taxon>
        <taxon>Cypriniformes</taxon>
        <taxon>Xenocyprididae</taxon>
        <taxon>Xenocypridinae</taxon>
        <taxon>Culter</taxon>
    </lineage>
</organism>
<dbReference type="PROSITE" id="PS50119">
    <property type="entry name" value="ZF_BBOX"/>
    <property type="match status" value="1"/>
</dbReference>
<feature type="non-terminal residue" evidence="15">
    <location>
        <position position="91"/>
    </location>
</feature>
<dbReference type="InterPro" id="IPR000315">
    <property type="entry name" value="Znf_B-box"/>
</dbReference>
<comment type="subcellular location">
    <subcellularLocation>
        <location evidence="2">Cytoplasm</location>
    </subcellularLocation>
</comment>